<name>A0A109XW30_ALCXX</name>
<gene>
    <name evidence="1" type="ORF">AL504_10290</name>
</gene>
<dbReference type="EMBL" id="CP014060">
    <property type="protein sequence ID" value="AMG36378.1"/>
    <property type="molecule type" value="Genomic_DNA"/>
</dbReference>
<proteinExistence type="predicted"/>
<dbReference type="InterPro" id="IPR049156">
    <property type="entry name" value="Phage_chap_TAC_15-like"/>
</dbReference>
<protein>
    <recommendedName>
        <fullName evidence="3">Bacteriophage protein</fullName>
    </recommendedName>
</protein>
<dbReference type="Proteomes" id="UP000060602">
    <property type="component" value="Chromosome"/>
</dbReference>
<sequence>MSQELDLNGHRYSIGKLSAKQQFHVSRRIAPIVPTLIPVFVRLAAGGRGITEDPGGMADVLQPLADGLAAMKDEDADYVLDTCMQAVQRKQEHGWTAIWSASQRVPMFQDIDLSVMLPLTLRVIVGSLGPFIQGLLTSQTGSPEATQAG</sequence>
<dbReference type="RefSeq" id="WP_006393813.1">
    <property type="nucleotide sequence ID" value="NZ_CP014060.2"/>
</dbReference>
<organism evidence="1 2">
    <name type="scientific">Alcaligenes xylosoxydans xylosoxydans</name>
    <name type="common">Achromobacter xylosoxidans</name>
    <dbReference type="NCBI Taxonomy" id="85698"/>
    <lineage>
        <taxon>Bacteria</taxon>
        <taxon>Pseudomonadati</taxon>
        <taxon>Pseudomonadota</taxon>
        <taxon>Betaproteobacteria</taxon>
        <taxon>Burkholderiales</taxon>
        <taxon>Alcaligenaceae</taxon>
        <taxon>Achromobacter</taxon>
    </lineage>
</organism>
<dbReference type="AlphaFoldDB" id="A0A109XW30"/>
<reference evidence="2" key="1">
    <citation type="submission" date="2015-12" db="EMBL/GenBank/DDBJ databases">
        <title>FDA dAtabase for Regulatory Grade micrObial Sequences (FDA-ARGOS): Supporting development and validation of Infectious Disease Dx tests.</title>
        <authorList>
            <person name="Case J."/>
            <person name="Tallon L."/>
            <person name="Sadzewicz L."/>
            <person name="Sengamalay N."/>
            <person name="Ott S."/>
            <person name="Godinez A."/>
            <person name="Nagaraj S."/>
            <person name="Nadendla S."/>
            <person name="Sichtig H."/>
        </authorList>
    </citation>
    <scope>NUCLEOTIDE SEQUENCE [LARGE SCALE GENOMIC DNA]</scope>
    <source>
        <strain evidence="2">FDAARGOS_147</strain>
    </source>
</reference>
<evidence type="ECO:0000313" key="2">
    <source>
        <dbReference type="Proteomes" id="UP000060602"/>
    </source>
</evidence>
<evidence type="ECO:0008006" key="3">
    <source>
        <dbReference type="Google" id="ProtNLM"/>
    </source>
</evidence>
<accession>A0A109XW30</accession>
<evidence type="ECO:0000313" key="1">
    <source>
        <dbReference type="EMBL" id="AMG36378.1"/>
    </source>
</evidence>
<dbReference type="Pfam" id="PF21822">
    <property type="entry name" value="Phage_TAC_15"/>
    <property type="match status" value="1"/>
</dbReference>